<protein>
    <submittedName>
        <fullName evidence="1">Cob(I)yrinic acid a,c-diamide adenosyltransferase</fullName>
        <ecNumber evidence="1">2.5.1.17</ecNumber>
    </submittedName>
</protein>
<dbReference type="InterPro" id="IPR003724">
    <property type="entry name" value="CblAdoTrfase_CobA"/>
</dbReference>
<dbReference type="NCBIfam" id="TIGR00708">
    <property type="entry name" value="cobA"/>
    <property type="match status" value="1"/>
</dbReference>
<proteinExistence type="predicted"/>
<sequence length="180" mass="19972">MNERGLILVNTGNGKGKTTAALGVVLRAVGQGFKVLILQFIKSGNGYGELAGLAKLGDQVEIRSMGKGFIYYKRDEVGEAELSRHKEAAQVAWRTLVEEVNSDKWDLIVMDEINNAINYELIDVHSVVEMLKNKPKRLHVVLTGRYAKPEIIDMADTVTEMKVVKHAYEKGIKAAKGIEF</sequence>
<keyword evidence="1" id="KW-0808">Transferase</keyword>
<dbReference type="GO" id="GO:0009236">
    <property type="term" value="P:cobalamin biosynthetic process"/>
    <property type="evidence" value="ECO:0007669"/>
    <property type="project" value="InterPro"/>
</dbReference>
<dbReference type="SUPFAM" id="SSF52540">
    <property type="entry name" value="P-loop containing nucleoside triphosphate hydrolases"/>
    <property type="match status" value="1"/>
</dbReference>
<dbReference type="InterPro" id="IPR027417">
    <property type="entry name" value="P-loop_NTPase"/>
</dbReference>
<dbReference type="EMBL" id="CACRUG010000011">
    <property type="protein sequence ID" value="VYU31429.1"/>
    <property type="molecule type" value="Genomic_DNA"/>
</dbReference>
<dbReference type="PIRSF" id="PIRSF015617">
    <property type="entry name" value="Adensltrnsf_CobA"/>
    <property type="match status" value="1"/>
</dbReference>
<dbReference type="PANTHER" id="PTHR46638:SF1">
    <property type="entry name" value="CORRINOID ADENOSYLTRANSFERASE"/>
    <property type="match status" value="1"/>
</dbReference>
<dbReference type="RefSeq" id="WP_077708516.1">
    <property type="nucleotide sequence ID" value="NZ_CACRUG010000011.1"/>
</dbReference>
<dbReference type="EC" id="2.5.1.17" evidence="1"/>
<dbReference type="GO" id="GO:0008817">
    <property type="term" value="F:corrinoid adenosyltransferase activity"/>
    <property type="evidence" value="ECO:0007669"/>
    <property type="project" value="UniProtKB-EC"/>
</dbReference>
<gene>
    <name evidence="1" type="primary">cobO_1</name>
    <name evidence="1" type="ORF">VPLFYP99_00592</name>
</gene>
<dbReference type="AlphaFoldDB" id="A0A6N3DW12"/>
<dbReference type="Pfam" id="PF02572">
    <property type="entry name" value="CobA_CobO_BtuR"/>
    <property type="match status" value="1"/>
</dbReference>
<dbReference type="PANTHER" id="PTHR46638">
    <property type="entry name" value="CORRINOID ADENOSYLTRANSFERASE"/>
    <property type="match status" value="1"/>
</dbReference>
<organism evidence="1">
    <name type="scientific">Veillonella parvula</name>
    <name type="common">Staphylococcus parvulus</name>
    <dbReference type="NCBI Taxonomy" id="29466"/>
    <lineage>
        <taxon>Bacteria</taxon>
        <taxon>Bacillati</taxon>
        <taxon>Bacillota</taxon>
        <taxon>Negativicutes</taxon>
        <taxon>Veillonellales</taxon>
        <taxon>Veillonellaceae</taxon>
        <taxon>Veillonella</taxon>
    </lineage>
</organism>
<name>A0A6N3DW12_VEIPA</name>
<accession>A0A6N3DW12</accession>
<evidence type="ECO:0000313" key="1">
    <source>
        <dbReference type="EMBL" id="VYU31429.1"/>
    </source>
</evidence>
<dbReference type="NCBIfam" id="NF004637">
    <property type="entry name" value="PRK05986.1"/>
    <property type="match status" value="1"/>
</dbReference>
<dbReference type="CDD" id="cd00561">
    <property type="entry name" value="CobA_ACA"/>
    <property type="match status" value="1"/>
</dbReference>
<dbReference type="Gene3D" id="3.40.50.300">
    <property type="entry name" value="P-loop containing nucleotide triphosphate hydrolases"/>
    <property type="match status" value="1"/>
</dbReference>
<reference evidence="1" key="1">
    <citation type="submission" date="2019-11" db="EMBL/GenBank/DDBJ databases">
        <authorList>
            <person name="Feng L."/>
        </authorList>
    </citation>
    <scope>NUCLEOTIDE SEQUENCE</scope>
    <source>
        <strain evidence="1">VparvulaLFYP99</strain>
    </source>
</reference>
<dbReference type="GO" id="GO:0005524">
    <property type="term" value="F:ATP binding"/>
    <property type="evidence" value="ECO:0007669"/>
    <property type="project" value="InterPro"/>
</dbReference>